<dbReference type="PANTHER" id="PTHR46020:SF18">
    <property type="entry name" value="BNAA09G16180D PROTEIN"/>
    <property type="match status" value="1"/>
</dbReference>
<dbReference type="SUPFAM" id="SSF52266">
    <property type="entry name" value="SGNH hydrolase"/>
    <property type="match status" value="1"/>
</dbReference>
<evidence type="ECO:0000256" key="5">
    <source>
        <dbReference type="SAM" id="SignalP"/>
    </source>
</evidence>
<feature type="signal peptide" evidence="5">
    <location>
        <begin position="1"/>
        <end position="23"/>
    </location>
</feature>
<accession>A0ABQ7D0E8</accession>
<evidence type="ECO:0000313" key="7">
    <source>
        <dbReference type="Proteomes" id="UP000266723"/>
    </source>
</evidence>
<keyword evidence="4" id="KW-0443">Lipid metabolism</keyword>
<proteinExistence type="inferred from homology"/>
<organism evidence="6 7">
    <name type="scientific">Brassica cretica</name>
    <name type="common">Mustard</name>
    <dbReference type="NCBI Taxonomy" id="69181"/>
    <lineage>
        <taxon>Eukaryota</taxon>
        <taxon>Viridiplantae</taxon>
        <taxon>Streptophyta</taxon>
        <taxon>Embryophyta</taxon>
        <taxon>Tracheophyta</taxon>
        <taxon>Spermatophyta</taxon>
        <taxon>Magnoliopsida</taxon>
        <taxon>eudicotyledons</taxon>
        <taxon>Gunneridae</taxon>
        <taxon>Pentapetalae</taxon>
        <taxon>rosids</taxon>
        <taxon>malvids</taxon>
        <taxon>Brassicales</taxon>
        <taxon>Brassicaceae</taxon>
        <taxon>Brassiceae</taxon>
        <taxon>Brassica</taxon>
    </lineage>
</organism>
<evidence type="ECO:0000256" key="2">
    <source>
        <dbReference type="ARBA" id="ARBA00022801"/>
    </source>
</evidence>
<protein>
    <submittedName>
        <fullName evidence="6">Uncharacterized protein</fullName>
    </submittedName>
</protein>
<evidence type="ECO:0000256" key="3">
    <source>
        <dbReference type="ARBA" id="ARBA00022963"/>
    </source>
</evidence>
<evidence type="ECO:0000256" key="4">
    <source>
        <dbReference type="ARBA" id="ARBA00023098"/>
    </source>
</evidence>
<dbReference type="InterPro" id="IPR001087">
    <property type="entry name" value="GDSL"/>
</dbReference>
<name>A0ABQ7D0E8_BRACR</name>
<reference evidence="6 7" key="1">
    <citation type="journal article" date="2020" name="BMC Genomics">
        <title>Intraspecific diversification of the crop wild relative Brassica cretica Lam. using demographic model selection.</title>
        <authorList>
            <person name="Kioukis A."/>
            <person name="Michalopoulou V.A."/>
            <person name="Briers L."/>
            <person name="Pirintsos S."/>
            <person name="Studholme D.J."/>
            <person name="Pavlidis P."/>
            <person name="Sarris P.F."/>
        </authorList>
    </citation>
    <scope>NUCLEOTIDE SEQUENCE [LARGE SCALE GENOMIC DNA]</scope>
    <source>
        <strain evidence="7">cv. PFS-1207/04</strain>
    </source>
</reference>
<sequence>MKLLASLLLFIFSSLLFGGVVVAESLNQKHPFSGRNKLFVFGDSYVDIGNTKPDGTGAWAVPYGITYPGKPSGRFSDGHISTDFLAQLLRIKLPVTYAKKDDADKTRLQYGMSFAYGGTGVFDTYAINYPNMTAQINLFEQLLGNVYSPSDLSSSVALVSVAGNDYITFILANLKDPAKLLGFKTFISQVVNQTELNLRKIHTLGVKKIAIPSLTPLWYITKIANSSLIIKVIVQDLVEFHNGLLQKSVVKLNKENNHSAFTIIDYYNTFLAVFNNKGEIPGIPTFQNTSIPCLGDDGKVCDDPKSAFFWDGVHLTQEGWKAVYKVLRHNITAALMPKA</sequence>
<keyword evidence="2" id="KW-0378">Hydrolase</keyword>
<keyword evidence="3" id="KW-0442">Lipid degradation</keyword>
<dbReference type="InterPro" id="IPR036514">
    <property type="entry name" value="SGNH_hydro_sf"/>
</dbReference>
<gene>
    <name evidence="6" type="ORF">DY000_02013182</name>
</gene>
<evidence type="ECO:0000256" key="1">
    <source>
        <dbReference type="ARBA" id="ARBA00008668"/>
    </source>
</evidence>
<evidence type="ECO:0000313" key="6">
    <source>
        <dbReference type="EMBL" id="KAF3565898.1"/>
    </source>
</evidence>
<dbReference type="Pfam" id="PF00657">
    <property type="entry name" value="Lipase_GDSL"/>
    <property type="match status" value="1"/>
</dbReference>
<keyword evidence="7" id="KW-1185">Reference proteome</keyword>
<dbReference type="EMBL" id="QGKV02000759">
    <property type="protein sequence ID" value="KAF3565898.1"/>
    <property type="molecule type" value="Genomic_DNA"/>
</dbReference>
<dbReference type="Gene3D" id="3.40.50.1110">
    <property type="entry name" value="SGNH hydrolase"/>
    <property type="match status" value="1"/>
</dbReference>
<dbReference type="PANTHER" id="PTHR46020">
    <property type="entry name" value="OSJNBB0059K02.9 PROTEIN"/>
    <property type="match status" value="1"/>
</dbReference>
<keyword evidence="5" id="KW-0732">Signal</keyword>
<dbReference type="Proteomes" id="UP000266723">
    <property type="component" value="Unassembled WGS sequence"/>
</dbReference>
<comment type="caution">
    <text evidence="6">The sequence shown here is derived from an EMBL/GenBank/DDBJ whole genome shotgun (WGS) entry which is preliminary data.</text>
</comment>
<feature type="chain" id="PRO_5045557861" evidence="5">
    <location>
        <begin position="24"/>
        <end position="339"/>
    </location>
</feature>
<comment type="similarity">
    <text evidence="1">Belongs to the 'GDSL' lipolytic enzyme family.</text>
</comment>